<dbReference type="GO" id="GO:0032259">
    <property type="term" value="P:methylation"/>
    <property type="evidence" value="ECO:0007669"/>
    <property type="project" value="UniProtKB-KW"/>
</dbReference>
<dbReference type="Pfam" id="PF08100">
    <property type="entry name" value="Dimerisation"/>
    <property type="match status" value="1"/>
</dbReference>
<dbReference type="SUPFAM" id="SSF53335">
    <property type="entry name" value="S-adenosyl-L-methionine-dependent methyltransferases"/>
    <property type="match status" value="1"/>
</dbReference>
<dbReference type="FunFam" id="3.40.50.150:FF:000057">
    <property type="entry name" value="O-methyltransferase ZRP4"/>
    <property type="match status" value="1"/>
</dbReference>
<keyword evidence="2" id="KW-0808">Transferase</keyword>
<evidence type="ECO:0000256" key="4">
    <source>
        <dbReference type="ARBA" id="ARBA00034481"/>
    </source>
</evidence>
<feature type="domain" description="O-methyltransferase dimerisation" evidence="7">
    <location>
        <begin position="20"/>
        <end position="108"/>
    </location>
</feature>
<keyword evidence="9" id="KW-1185">Reference proteome</keyword>
<gene>
    <name evidence="8" type="ORF">Fot_44816</name>
</gene>
<dbReference type="Gene3D" id="3.40.50.150">
    <property type="entry name" value="Vaccinia Virus protein VP39"/>
    <property type="match status" value="1"/>
</dbReference>
<dbReference type="Gene3D" id="1.10.10.10">
    <property type="entry name" value="Winged helix-like DNA-binding domain superfamily/Winged helix DNA-binding domain"/>
    <property type="match status" value="1"/>
</dbReference>
<dbReference type="InterPro" id="IPR001077">
    <property type="entry name" value="COMT_C"/>
</dbReference>
<keyword evidence="1" id="KW-0489">Methyltransferase</keyword>
<name>A0ABD1R4L7_9LAMI</name>
<evidence type="ECO:0000256" key="3">
    <source>
        <dbReference type="ARBA" id="ARBA00022691"/>
    </source>
</evidence>
<sequence length="361" mass="40940">MAMPNGQQSTELLCAQSHVWNHIFNFINSMSLKCAIQLGIPDIIHKHSKPMTLPELVDILPINKAKAHCVYRLMRILIHSGFFIEENISENEEKKGYWLTPASRLLLKGEPFSLAPLVLVVLDPILTEPWHHVTEWFKDDHPTPFSTHHGRSLWGYASHDPELNLLFNNAMANDSRLISVVIRDCKHVFEGLNSIVDVAGGTGTVAKAIAEMYPNLKCTVLDLPHVVAGLKGTKNLSYVGGDMFEFIPPADAILLKWILHDWSDEECVKILKKCKEVIPSKDEGGKVIIIDMIIDNNQKEEDEIIESQLFFDMLMMVVVGGIERDEREWMKLFKDAGFTHYKTIHKLGARSLIEVYPSSYE</sequence>
<dbReference type="Proteomes" id="UP001604277">
    <property type="component" value="Unassembled WGS sequence"/>
</dbReference>
<dbReference type="PROSITE" id="PS51683">
    <property type="entry name" value="SAM_OMT_II"/>
    <property type="match status" value="1"/>
</dbReference>
<evidence type="ECO:0000256" key="5">
    <source>
        <dbReference type="PIRSR" id="PIRSR005739-1"/>
    </source>
</evidence>
<accession>A0ABD1R4L7</accession>
<dbReference type="InterPro" id="IPR036388">
    <property type="entry name" value="WH-like_DNA-bd_sf"/>
</dbReference>
<evidence type="ECO:0000313" key="8">
    <source>
        <dbReference type="EMBL" id="KAL2483372.1"/>
    </source>
</evidence>
<dbReference type="InterPro" id="IPR012967">
    <property type="entry name" value="COMT_dimerisation"/>
</dbReference>
<dbReference type="InterPro" id="IPR036390">
    <property type="entry name" value="WH_DNA-bd_sf"/>
</dbReference>
<dbReference type="FunFam" id="1.10.10.10:FF:000213">
    <property type="entry name" value="Coniferyl alcohol 9-O-methyltransferase"/>
    <property type="match status" value="1"/>
</dbReference>
<comment type="caution">
    <text evidence="8">The sequence shown here is derived from an EMBL/GenBank/DDBJ whole genome shotgun (WGS) entry which is preliminary data.</text>
</comment>
<proteinExistence type="inferred from homology"/>
<dbReference type="SUPFAM" id="SSF46785">
    <property type="entry name" value="Winged helix' DNA-binding domain"/>
    <property type="match status" value="1"/>
</dbReference>
<evidence type="ECO:0000259" key="7">
    <source>
        <dbReference type="Pfam" id="PF08100"/>
    </source>
</evidence>
<evidence type="ECO:0000256" key="2">
    <source>
        <dbReference type="ARBA" id="ARBA00022679"/>
    </source>
</evidence>
<dbReference type="InterPro" id="IPR029063">
    <property type="entry name" value="SAM-dependent_MTases_sf"/>
</dbReference>
<protein>
    <submittedName>
        <fullName evidence="8">O-methyltransferase family protein</fullName>
    </submittedName>
</protein>
<keyword evidence="3" id="KW-0949">S-adenosyl-L-methionine</keyword>
<dbReference type="PANTHER" id="PTHR11746">
    <property type="entry name" value="O-METHYLTRANSFERASE"/>
    <property type="match status" value="1"/>
</dbReference>
<reference evidence="9" key="1">
    <citation type="submission" date="2024-07" db="EMBL/GenBank/DDBJ databases">
        <title>Two chromosome-level genome assemblies of Korean endemic species Abeliophyllum distichum and Forsythia ovata (Oleaceae).</title>
        <authorList>
            <person name="Jang H."/>
        </authorList>
    </citation>
    <scope>NUCLEOTIDE SEQUENCE [LARGE SCALE GENOMIC DNA]</scope>
</reference>
<dbReference type="AlphaFoldDB" id="A0ABD1R4L7"/>
<evidence type="ECO:0000259" key="6">
    <source>
        <dbReference type="Pfam" id="PF00891"/>
    </source>
</evidence>
<dbReference type="Pfam" id="PF00891">
    <property type="entry name" value="Methyltransf_2"/>
    <property type="match status" value="1"/>
</dbReference>
<organism evidence="8 9">
    <name type="scientific">Forsythia ovata</name>
    <dbReference type="NCBI Taxonomy" id="205694"/>
    <lineage>
        <taxon>Eukaryota</taxon>
        <taxon>Viridiplantae</taxon>
        <taxon>Streptophyta</taxon>
        <taxon>Embryophyta</taxon>
        <taxon>Tracheophyta</taxon>
        <taxon>Spermatophyta</taxon>
        <taxon>Magnoliopsida</taxon>
        <taxon>eudicotyledons</taxon>
        <taxon>Gunneridae</taxon>
        <taxon>Pentapetalae</taxon>
        <taxon>asterids</taxon>
        <taxon>lamiids</taxon>
        <taxon>Lamiales</taxon>
        <taxon>Oleaceae</taxon>
        <taxon>Forsythieae</taxon>
        <taxon>Forsythia</taxon>
    </lineage>
</organism>
<evidence type="ECO:0000313" key="9">
    <source>
        <dbReference type="Proteomes" id="UP001604277"/>
    </source>
</evidence>
<dbReference type="PIRSF" id="PIRSF005739">
    <property type="entry name" value="O-mtase"/>
    <property type="match status" value="1"/>
</dbReference>
<feature type="active site" description="Proton acceptor" evidence="5">
    <location>
        <position position="260"/>
    </location>
</feature>
<dbReference type="EMBL" id="JBFOLJ010000013">
    <property type="protein sequence ID" value="KAL2483372.1"/>
    <property type="molecule type" value="Genomic_DNA"/>
</dbReference>
<dbReference type="InterPro" id="IPR016461">
    <property type="entry name" value="COMT-like"/>
</dbReference>
<evidence type="ECO:0000256" key="1">
    <source>
        <dbReference type="ARBA" id="ARBA00022603"/>
    </source>
</evidence>
<feature type="domain" description="O-methyltransferase C-terminal" evidence="6">
    <location>
        <begin position="130"/>
        <end position="338"/>
    </location>
</feature>
<dbReference type="GO" id="GO:0008757">
    <property type="term" value="F:S-adenosylmethionine-dependent methyltransferase activity"/>
    <property type="evidence" value="ECO:0007669"/>
    <property type="project" value="UniProtKB-ARBA"/>
</dbReference>
<comment type="similarity">
    <text evidence="4">Belongs to the class I-like SAM-binding methyltransferase superfamily. Cation-independent O-methyltransferase family. COMT subfamily.</text>
</comment>